<evidence type="ECO:0000256" key="7">
    <source>
        <dbReference type="ARBA" id="ARBA00022475"/>
    </source>
</evidence>
<dbReference type="GO" id="GO:0009002">
    <property type="term" value="F:serine-type D-Ala-D-Ala carboxypeptidase activity"/>
    <property type="evidence" value="ECO:0007669"/>
    <property type="project" value="UniProtKB-EC"/>
</dbReference>
<proteinExistence type="inferred from homology"/>
<evidence type="ECO:0000256" key="17">
    <source>
        <dbReference type="ARBA" id="ARBA00023268"/>
    </source>
</evidence>
<keyword evidence="15" id="KW-0472">Membrane</keyword>
<comment type="pathway">
    <text evidence="3 23">Cell wall biogenesis; peptidoglycan biosynthesis.</text>
</comment>
<evidence type="ECO:0000256" key="1">
    <source>
        <dbReference type="ARBA" id="ARBA00002624"/>
    </source>
</evidence>
<dbReference type="PANTHER" id="PTHR32282:SF11">
    <property type="entry name" value="PENICILLIN-BINDING PROTEIN 1B"/>
    <property type="match status" value="1"/>
</dbReference>
<name>A0A317C6Z3_9GAMM</name>
<evidence type="ECO:0000256" key="15">
    <source>
        <dbReference type="ARBA" id="ARBA00023136"/>
    </source>
</evidence>
<evidence type="ECO:0000256" key="6">
    <source>
        <dbReference type="ARBA" id="ARBA00018637"/>
    </source>
</evidence>
<evidence type="ECO:0000313" key="29">
    <source>
        <dbReference type="Proteomes" id="UP000245539"/>
    </source>
</evidence>
<dbReference type="PIRSF" id="PIRSF002799">
    <property type="entry name" value="PBP_1b"/>
    <property type="match status" value="1"/>
</dbReference>
<dbReference type="UniPathway" id="UPA00219"/>
<keyword evidence="11 23" id="KW-0808">Transferase</keyword>
<dbReference type="GO" id="GO:0008658">
    <property type="term" value="F:penicillin binding"/>
    <property type="evidence" value="ECO:0007669"/>
    <property type="project" value="UniProtKB-UniRule"/>
</dbReference>
<dbReference type="InterPro" id="IPR001460">
    <property type="entry name" value="PCN-bd_Tpept"/>
</dbReference>
<keyword evidence="8" id="KW-0121">Carboxypeptidase</keyword>
<evidence type="ECO:0000256" key="9">
    <source>
        <dbReference type="ARBA" id="ARBA00022670"/>
    </source>
</evidence>
<feature type="active site" description="Acyl-ester intermediate; for transpeptidase activity" evidence="24">
    <location>
        <position position="440"/>
    </location>
</feature>
<dbReference type="GO" id="GO:0009274">
    <property type="term" value="C:peptidoglycan-based cell wall"/>
    <property type="evidence" value="ECO:0007669"/>
    <property type="project" value="UniProtKB-UniRule"/>
</dbReference>
<sequence length="742" mass="82720">MGALVAAAYVLKLDDQVKTQFAGKLWALPARVFARPLELYEGQTLFASNLEKELQLLNYTSVAGDPSGTGQYSRNGNTFKIYSRGFRFAEDTESERAFELSINKGRISSLKHLNDTGPLNLMRMEPLLIGNFYPSHNEDRVLVQLEEVSPMLIKGLIAVEDKNYYDHVGINPKSIMRALLANAKAGQTVQGGSTLTQQLVKNFYLTNERSLKRKVNEATMSLLLELHYSKEKILETYLNEIYLGQNKKRAIHGFGLASQFYFSRPIRELETDQIALLIGMAKGASYYDPRRFPDRALERRNLVLDVMARESVITKEDAALNKAKPLHITANAPPSVSPFPAYLELVKSQLQRDYQEEDLRSEGLLIFTAMDPIVQLTSEKVLSKRVASLERQQRIERGKLNGAMVVSSVQDGEVLSVVGGRDVRYAGYNRAMDARRQIGSLVKPGVFLAALEKPKEYTLSTLINDGPVKVKLSNGEVWEPGNYDLGDLGQVTLEDALVKSRNTPTVRIGITMGMNNIVDKLHQMGINSEIPPYPSVLLGALELSPLEVQQMYQTIASGGMYTPLKSIRSVMDSFGRTLRRYPLNIKQVTTPEANYLLTYAMNRVTKVGTANYLSKVLPAWKNSAGKTGTTNNKRDSWYAGFTGQHVASVWVGRDDNKETGLTGGTGAIKVWADLFKVLPTRPLKPLRPGKVRFVKVDRETGLLYNPNCGKSVTMPFIRGTQPRKYRVCVVQAVPQPEVAVDQ</sequence>
<comment type="caution">
    <text evidence="28">The sequence shown here is derived from an EMBL/GenBank/DDBJ whole genome shotgun (WGS) entry which is preliminary data.</text>
</comment>
<evidence type="ECO:0000259" key="25">
    <source>
        <dbReference type="Pfam" id="PF00905"/>
    </source>
</evidence>
<keyword evidence="16" id="KW-0046">Antibiotic resistance</keyword>
<reference evidence="28 29" key="1">
    <citation type="submission" date="2018-05" db="EMBL/GenBank/DDBJ databases">
        <title>Leucothrix arctica sp. nov., isolated from Arctic seawater.</title>
        <authorList>
            <person name="Choi A."/>
            <person name="Baek K."/>
        </authorList>
    </citation>
    <scope>NUCLEOTIDE SEQUENCE [LARGE SCALE GENOMIC DNA]</scope>
    <source>
        <strain evidence="28 29">JCM 18388</strain>
    </source>
</reference>
<dbReference type="InterPro" id="IPR001264">
    <property type="entry name" value="Glyco_trans_51"/>
</dbReference>
<evidence type="ECO:0000256" key="11">
    <source>
        <dbReference type="ARBA" id="ARBA00022679"/>
    </source>
</evidence>
<dbReference type="GO" id="GO:0005886">
    <property type="term" value="C:plasma membrane"/>
    <property type="evidence" value="ECO:0007669"/>
    <property type="project" value="UniProtKB-SubCell"/>
</dbReference>
<evidence type="ECO:0000256" key="10">
    <source>
        <dbReference type="ARBA" id="ARBA00022676"/>
    </source>
</evidence>
<dbReference type="Gene3D" id="3.40.710.10">
    <property type="entry name" value="DD-peptidase/beta-lactamase superfamily"/>
    <property type="match status" value="1"/>
</dbReference>
<dbReference type="InterPro" id="IPR050396">
    <property type="entry name" value="Glycosyltr_51/Transpeptidase"/>
</dbReference>
<dbReference type="InterPro" id="IPR036950">
    <property type="entry name" value="PBP_transglycosylase"/>
</dbReference>
<dbReference type="GO" id="GO:0008360">
    <property type="term" value="P:regulation of cell shape"/>
    <property type="evidence" value="ECO:0007669"/>
    <property type="project" value="UniProtKB-UniRule"/>
</dbReference>
<dbReference type="InterPro" id="IPR011813">
    <property type="entry name" value="PBP_1b"/>
</dbReference>
<keyword evidence="9" id="KW-0645">Protease</keyword>
<keyword evidence="7" id="KW-1003">Cell membrane</keyword>
<keyword evidence="14 23" id="KW-0573">Peptidoglycan synthesis</keyword>
<organism evidence="28 29">
    <name type="scientific">Leucothrix pacifica</name>
    <dbReference type="NCBI Taxonomy" id="1247513"/>
    <lineage>
        <taxon>Bacteria</taxon>
        <taxon>Pseudomonadati</taxon>
        <taxon>Pseudomonadota</taxon>
        <taxon>Gammaproteobacteria</taxon>
        <taxon>Thiotrichales</taxon>
        <taxon>Thiotrichaceae</taxon>
        <taxon>Leucothrix</taxon>
    </lineage>
</organism>
<dbReference type="GO" id="GO:0030288">
    <property type="term" value="C:outer membrane-bounded periplasmic space"/>
    <property type="evidence" value="ECO:0007669"/>
    <property type="project" value="TreeGrafter"/>
</dbReference>
<evidence type="ECO:0000256" key="5">
    <source>
        <dbReference type="ARBA" id="ARBA00007739"/>
    </source>
</evidence>
<keyword evidence="17" id="KW-0511">Multifunctional enzyme</keyword>
<dbReference type="OrthoDB" id="9766909at2"/>
<evidence type="ECO:0000256" key="19">
    <source>
        <dbReference type="ARBA" id="ARBA00032454"/>
    </source>
</evidence>
<comment type="similarity">
    <text evidence="5 23">In the N-terminal section; belongs to the glycosyltransferase 51 family.</text>
</comment>
<keyword evidence="18 23" id="KW-0961">Cell wall biogenesis/degradation</keyword>
<dbReference type="Gene3D" id="1.10.3810.10">
    <property type="entry name" value="Biosynthetic peptidoglycan transglycosylase-like"/>
    <property type="match status" value="1"/>
</dbReference>
<dbReference type="GO" id="GO:0046677">
    <property type="term" value="P:response to antibiotic"/>
    <property type="evidence" value="ECO:0007669"/>
    <property type="project" value="UniProtKB-UniRule"/>
</dbReference>
<comment type="catalytic activity">
    <reaction evidence="20">
        <text>Preferential cleavage: (Ac)2-L-Lys-D-Ala-|-D-Ala. Also transpeptidation of peptidyl-alanyl moieties that are N-acyl substituents of D-alanine.</text>
        <dbReference type="EC" id="3.4.16.4"/>
    </reaction>
</comment>
<evidence type="ECO:0000256" key="3">
    <source>
        <dbReference type="ARBA" id="ARBA00004752"/>
    </source>
</evidence>
<keyword evidence="29" id="KW-1185">Reference proteome</keyword>
<dbReference type="InterPro" id="IPR028166">
    <property type="entry name" value="UB2H"/>
</dbReference>
<gene>
    <name evidence="28" type="primary">mrcB</name>
    <name evidence="28" type="ORF">DKW60_17400</name>
</gene>
<dbReference type="EMBL" id="QGKM01000059">
    <property type="protein sequence ID" value="PWQ94079.1"/>
    <property type="molecule type" value="Genomic_DNA"/>
</dbReference>
<dbReference type="GO" id="GO:0009252">
    <property type="term" value="P:peptidoglycan biosynthetic process"/>
    <property type="evidence" value="ECO:0007669"/>
    <property type="project" value="UniProtKB-UniRule"/>
</dbReference>
<evidence type="ECO:0000256" key="23">
    <source>
        <dbReference type="PIRNR" id="PIRNR002799"/>
    </source>
</evidence>
<comment type="similarity">
    <text evidence="4 23">In the C-terminal section; belongs to the transpeptidase family.</text>
</comment>
<evidence type="ECO:0000256" key="13">
    <source>
        <dbReference type="ARBA" id="ARBA00022960"/>
    </source>
</evidence>
<comment type="subcellular location">
    <subcellularLocation>
        <location evidence="2">Cell membrane</location>
    </subcellularLocation>
</comment>
<evidence type="ECO:0000256" key="22">
    <source>
        <dbReference type="NCBIfam" id="TIGR02071"/>
    </source>
</evidence>
<keyword evidence="13 23" id="KW-0133">Cell shape</keyword>
<evidence type="ECO:0000256" key="18">
    <source>
        <dbReference type="ARBA" id="ARBA00023316"/>
    </source>
</evidence>
<feature type="domain" description="Bifunctional transglycosylase second" evidence="27">
    <location>
        <begin position="39"/>
        <end position="124"/>
    </location>
</feature>
<accession>A0A317C6Z3</accession>
<dbReference type="AlphaFoldDB" id="A0A317C6Z3"/>
<evidence type="ECO:0000259" key="27">
    <source>
        <dbReference type="Pfam" id="PF14814"/>
    </source>
</evidence>
<dbReference type="InterPro" id="IPR012338">
    <property type="entry name" value="Beta-lactam/transpept-like"/>
</dbReference>
<protein>
    <recommendedName>
        <fullName evidence="6 22">Penicillin-binding protein 1B</fullName>
        <shortName evidence="23">PBP-1b</shortName>
        <shortName evidence="23">PBP1b</shortName>
    </recommendedName>
    <alternativeName>
        <fullName evidence="19 23">Murein polymerase</fullName>
    </alternativeName>
</protein>
<dbReference type="InterPro" id="IPR023346">
    <property type="entry name" value="Lysozyme-like_dom_sf"/>
</dbReference>
<keyword evidence="12" id="KW-0378">Hydrolase</keyword>
<dbReference type="SUPFAM" id="SSF53955">
    <property type="entry name" value="Lysozyme-like"/>
    <property type="match status" value="1"/>
</dbReference>
<dbReference type="GO" id="GO:0071555">
    <property type="term" value="P:cell wall organization"/>
    <property type="evidence" value="ECO:0007669"/>
    <property type="project" value="UniProtKB-UniRule"/>
</dbReference>
<dbReference type="Proteomes" id="UP000245539">
    <property type="component" value="Unassembled WGS sequence"/>
</dbReference>
<evidence type="ECO:0000259" key="26">
    <source>
        <dbReference type="Pfam" id="PF00912"/>
    </source>
</evidence>
<dbReference type="GO" id="GO:0008955">
    <property type="term" value="F:peptidoglycan glycosyltransferase activity"/>
    <property type="evidence" value="ECO:0007669"/>
    <property type="project" value="UniProtKB-UniRule"/>
</dbReference>
<dbReference type="NCBIfam" id="TIGR02071">
    <property type="entry name" value="PBP_1b"/>
    <property type="match status" value="1"/>
</dbReference>
<dbReference type="SUPFAM" id="SSF56601">
    <property type="entry name" value="beta-lactamase/transpeptidase-like"/>
    <property type="match status" value="1"/>
</dbReference>
<evidence type="ECO:0000256" key="8">
    <source>
        <dbReference type="ARBA" id="ARBA00022645"/>
    </source>
</evidence>
<evidence type="ECO:0000256" key="16">
    <source>
        <dbReference type="ARBA" id="ARBA00023251"/>
    </source>
</evidence>
<evidence type="ECO:0000256" key="20">
    <source>
        <dbReference type="ARBA" id="ARBA00034000"/>
    </source>
</evidence>
<evidence type="ECO:0000256" key="24">
    <source>
        <dbReference type="PIRSR" id="PIRSR002799-1"/>
    </source>
</evidence>
<keyword evidence="10 23" id="KW-0328">Glycosyltransferase</keyword>
<evidence type="ECO:0000256" key="2">
    <source>
        <dbReference type="ARBA" id="ARBA00004236"/>
    </source>
</evidence>
<dbReference type="Pfam" id="PF14814">
    <property type="entry name" value="UB2H"/>
    <property type="match status" value="1"/>
</dbReference>
<comment type="catalytic activity">
    <reaction evidence="21">
        <text>[GlcNAc-(1-&gt;4)-Mur2Ac(oyl-L-Ala-gamma-D-Glu-L-Lys-D-Ala-D-Ala)](n)-di-trans,octa-cis-undecaprenyl diphosphate + beta-D-GlcNAc-(1-&gt;4)-Mur2Ac(oyl-L-Ala-gamma-D-Glu-L-Lys-D-Ala-D-Ala)-di-trans,octa-cis-undecaprenyl diphosphate = [GlcNAc-(1-&gt;4)-Mur2Ac(oyl-L-Ala-gamma-D-Glu-L-Lys-D-Ala-D-Ala)](n+1)-di-trans,octa-cis-undecaprenyl diphosphate + di-trans,octa-cis-undecaprenyl diphosphate + H(+)</text>
        <dbReference type="Rhea" id="RHEA:23708"/>
        <dbReference type="Rhea" id="RHEA-COMP:9602"/>
        <dbReference type="Rhea" id="RHEA-COMP:9603"/>
        <dbReference type="ChEBI" id="CHEBI:15378"/>
        <dbReference type="ChEBI" id="CHEBI:58405"/>
        <dbReference type="ChEBI" id="CHEBI:60033"/>
        <dbReference type="ChEBI" id="CHEBI:78435"/>
        <dbReference type="EC" id="2.4.99.28"/>
    </reaction>
</comment>
<dbReference type="Gene3D" id="3.30.2060.10">
    <property type="entry name" value="Penicillin-binding protein 1b domain"/>
    <property type="match status" value="1"/>
</dbReference>
<feature type="active site" description="Proton donor; for transglycosylase activity" evidence="24">
    <location>
        <position position="160"/>
    </location>
</feature>
<evidence type="ECO:0000256" key="14">
    <source>
        <dbReference type="ARBA" id="ARBA00022984"/>
    </source>
</evidence>
<dbReference type="GO" id="GO:0006508">
    <property type="term" value="P:proteolysis"/>
    <property type="evidence" value="ECO:0007669"/>
    <property type="project" value="UniProtKB-KW"/>
</dbReference>
<dbReference type="Pfam" id="PF00905">
    <property type="entry name" value="Transpeptidase"/>
    <property type="match status" value="1"/>
</dbReference>
<evidence type="ECO:0000313" key="28">
    <source>
        <dbReference type="EMBL" id="PWQ94079.1"/>
    </source>
</evidence>
<dbReference type="PANTHER" id="PTHR32282">
    <property type="entry name" value="BINDING PROTEIN TRANSPEPTIDASE, PUTATIVE-RELATED"/>
    <property type="match status" value="1"/>
</dbReference>
<evidence type="ECO:0000256" key="12">
    <source>
        <dbReference type="ARBA" id="ARBA00022801"/>
    </source>
</evidence>
<dbReference type="Pfam" id="PF00912">
    <property type="entry name" value="Transgly"/>
    <property type="match status" value="1"/>
</dbReference>
<comment type="function">
    <text evidence="1 23">Cell wall formation. Synthesis of cross-linked peptidoglycan from the lipid intermediates. The enzyme has a penicillin-insensitive transglycosylase N-terminal domain (formation of linear glycan strands) and a penicillin-sensitive transpeptidase C-terminal domain (cross-linking of the peptide subunits).</text>
</comment>
<dbReference type="FunFam" id="1.10.3810.10:FF:000001">
    <property type="entry name" value="Penicillin-binding protein 1A"/>
    <property type="match status" value="1"/>
</dbReference>
<evidence type="ECO:0000256" key="21">
    <source>
        <dbReference type="ARBA" id="ARBA00049902"/>
    </source>
</evidence>
<feature type="domain" description="Penicillin-binding protein transpeptidase" evidence="25">
    <location>
        <begin position="402"/>
        <end position="642"/>
    </location>
</feature>
<feature type="domain" description="Glycosyl transferase family 51" evidence="26">
    <location>
        <begin position="135"/>
        <end position="307"/>
    </location>
</feature>
<evidence type="ECO:0000256" key="4">
    <source>
        <dbReference type="ARBA" id="ARBA00007090"/>
    </source>
</evidence>